<dbReference type="InterPro" id="IPR058074">
    <property type="entry name" value="Bacteriocin-like"/>
</dbReference>
<dbReference type="EMBL" id="NWGY01000013">
    <property type="protein sequence ID" value="MDV3665221.1"/>
    <property type="molecule type" value="Genomic_DNA"/>
</dbReference>
<reference evidence="2 3" key="1">
    <citation type="submission" date="2018-06" db="EMBL/GenBank/DDBJ databases">
        <authorList>
            <consortium name="Pathogen Informatics"/>
            <person name="Doyle S."/>
        </authorList>
    </citation>
    <scope>NUCLEOTIDE SEQUENCE [LARGE SCALE GENOMIC DNA]</scope>
    <source>
        <strain evidence="2 3">NCTC10588</strain>
    </source>
</reference>
<dbReference type="Proteomes" id="UP001189000">
    <property type="component" value="Unassembled WGS sequence"/>
</dbReference>
<accession>X5KZZ3</accession>
<evidence type="ECO:0008006" key="4">
    <source>
        <dbReference type="Google" id="ProtNLM"/>
    </source>
</evidence>
<protein>
    <recommendedName>
        <fullName evidence="4">Bacteriocin</fullName>
    </recommendedName>
</protein>
<dbReference type="EMBL" id="UFYD01000001">
    <property type="protein sequence ID" value="STD14056.1"/>
    <property type="molecule type" value="Genomic_DNA"/>
</dbReference>
<reference evidence="1" key="2">
    <citation type="submission" date="2023-02" db="EMBL/GenBank/DDBJ databases">
        <title>Elizabethkingia anophelis draft genomes.</title>
        <authorList>
            <person name="Nicholson A.C."/>
            <person name="Whitney A.M."/>
            <person name="Humrighouse B.W."/>
            <person name="Villarma A."/>
            <person name="Bell M."/>
            <person name="Mcquiston J."/>
        </authorList>
    </citation>
    <scope>NUCLEOTIDE SEQUENCE</scope>
    <source>
        <strain evidence="1">B4955</strain>
    </source>
</reference>
<comment type="caution">
    <text evidence="2">The sequence shown here is derived from an EMBL/GenBank/DDBJ whole genome shotgun (WGS) entry which is preliminary data.</text>
</comment>
<sequence>MLIIKILKMKNLKRLSRTDLKNLKGGQAPESMCVPGKNDTCGQYGLECGIFHGKDNANGDWSAWRCI</sequence>
<organism evidence="2 3">
    <name type="scientific">Elizabethkingia anophelis</name>
    <dbReference type="NCBI Taxonomy" id="1117645"/>
    <lineage>
        <taxon>Bacteria</taxon>
        <taxon>Pseudomonadati</taxon>
        <taxon>Bacteroidota</taxon>
        <taxon>Flavobacteriia</taxon>
        <taxon>Flavobacteriales</taxon>
        <taxon>Weeksellaceae</taxon>
        <taxon>Elizabethkingia</taxon>
    </lineage>
</organism>
<proteinExistence type="predicted"/>
<gene>
    <name evidence="1" type="ORF">CMU51_14280</name>
    <name evidence="2" type="ORF">NCTC10588_03890</name>
</gene>
<dbReference type="Proteomes" id="UP000254876">
    <property type="component" value="Unassembled WGS sequence"/>
</dbReference>
<dbReference type="NCBIfam" id="NF047798">
    <property type="entry name" value="leader_Chryseo"/>
    <property type="match status" value="1"/>
</dbReference>
<evidence type="ECO:0000313" key="3">
    <source>
        <dbReference type="Proteomes" id="UP000254876"/>
    </source>
</evidence>
<evidence type="ECO:0000313" key="2">
    <source>
        <dbReference type="EMBL" id="STD14056.1"/>
    </source>
</evidence>
<dbReference type="RefSeq" id="WP_035592048.1">
    <property type="nucleotide sequence ID" value="NZ_JAMBNH010000010.1"/>
</dbReference>
<dbReference type="AlphaFoldDB" id="X5KZZ3"/>
<name>X5KZZ3_9FLAO</name>
<evidence type="ECO:0000313" key="1">
    <source>
        <dbReference type="EMBL" id="MDV3665221.1"/>
    </source>
</evidence>